<reference evidence="2 3" key="1">
    <citation type="submission" date="2023-09" db="EMBL/GenBank/DDBJ databases">
        <title>Nesidiocoris tenuis whole genome shotgun sequence.</title>
        <authorList>
            <person name="Shibata T."/>
            <person name="Shimoda M."/>
            <person name="Kobayashi T."/>
            <person name="Uehara T."/>
        </authorList>
    </citation>
    <scope>NUCLEOTIDE SEQUENCE [LARGE SCALE GENOMIC DNA]</scope>
    <source>
        <strain evidence="2 3">Japan</strain>
    </source>
</reference>
<feature type="compositionally biased region" description="Acidic residues" evidence="1">
    <location>
        <begin position="71"/>
        <end position="93"/>
    </location>
</feature>
<organism evidence="2 3">
    <name type="scientific">Nesidiocoris tenuis</name>
    <dbReference type="NCBI Taxonomy" id="355587"/>
    <lineage>
        <taxon>Eukaryota</taxon>
        <taxon>Metazoa</taxon>
        <taxon>Ecdysozoa</taxon>
        <taxon>Arthropoda</taxon>
        <taxon>Hexapoda</taxon>
        <taxon>Insecta</taxon>
        <taxon>Pterygota</taxon>
        <taxon>Neoptera</taxon>
        <taxon>Paraneoptera</taxon>
        <taxon>Hemiptera</taxon>
        <taxon>Heteroptera</taxon>
        <taxon>Panheteroptera</taxon>
        <taxon>Cimicomorpha</taxon>
        <taxon>Miridae</taxon>
        <taxon>Dicyphina</taxon>
        <taxon>Nesidiocoris</taxon>
    </lineage>
</organism>
<accession>A0ABN7B270</accession>
<keyword evidence="3" id="KW-1185">Reference proteome</keyword>
<protein>
    <submittedName>
        <fullName evidence="2">Uncharacterized protein</fullName>
    </submittedName>
</protein>
<proteinExistence type="predicted"/>
<evidence type="ECO:0000256" key="1">
    <source>
        <dbReference type="SAM" id="MobiDB-lite"/>
    </source>
</evidence>
<dbReference type="Proteomes" id="UP001307889">
    <property type="component" value="Chromosome 9"/>
</dbReference>
<feature type="region of interest" description="Disordered" evidence="1">
    <location>
        <begin position="71"/>
        <end position="111"/>
    </location>
</feature>
<gene>
    <name evidence="2" type="ORF">NTJ_11329</name>
</gene>
<evidence type="ECO:0000313" key="2">
    <source>
        <dbReference type="EMBL" id="BES98514.1"/>
    </source>
</evidence>
<name>A0ABN7B270_9HEMI</name>
<sequence length="141" mass="16109">MFEHLVGSSSKLKMKPGLIFLLRLAWDSRVRLPLLIMSGFMVFGLRIQMEINIDRTSRFLPRLRLDDDEIVITSDEEMDSDNEDGDDDDDETDNGGAHDDETTSWLSDSNCDTEQYDSYDEELVDSCYQHNACSPSPWSSS</sequence>
<dbReference type="EMBL" id="AP028917">
    <property type="protein sequence ID" value="BES98514.1"/>
    <property type="molecule type" value="Genomic_DNA"/>
</dbReference>
<evidence type="ECO:0000313" key="3">
    <source>
        <dbReference type="Proteomes" id="UP001307889"/>
    </source>
</evidence>